<feature type="compositionally biased region" description="Basic and acidic residues" evidence="9">
    <location>
        <begin position="118"/>
        <end position="127"/>
    </location>
</feature>
<keyword evidence="8" id="KW-0999">Mitochondrion inner membrane</keyword>
<evidence type="ECO:0000256" key="2">
    <source>
        <dbReference type="ARBA" id="ARBA00022723"/>
    </source>
</evidence>
<dbReference type="Pfam" id="PF02953">
    <property type="entry name" value="zf-Tim10_DDP"/>
    <property type="match status" value="1"/>
</dbReference>
<evidence type="ECO:0000256" key="8">
    <source>
        <dbReference type="RuleBase" id="RU367043"/>
    </source>
</evidence>
<keyword evidence="4 8" id="KW-0653">Protein transport</keyword>
<evidence type="ECO:0000256" key="1">
    <source>
        <dbReference type="ARBA" id="ARBA00022448"/>
    </source>
</evidence>
<evidence type="ECO:0000259" key="10">
    <source>
        <dbReference type="Pfam" id="PF02953"/>
    </source>
</evidence>
<dbReference type="SUPFAM" id="SSF144122">
    <property type="entry name" value="Tim10-like"/>
    <property type="match status" value="1"/>
</dbReference>
<dbReference type="Gene3D" id="1.10.287.810">
    <property type="entry name" value="Mitochondrial import inner membrane translocase subunit tim13 like domains"/>
    <property type="match status" value="1"/>
</dbReference>
<dbReference type="AlphaFoldDB" id="L8H0G3"/>
<dbReference type="GO" id="GO:0005743">
    <property type="term" value="C:mitochondrial inner membrane"/>
    <property type="evidence" value="ECO:0007669"/>
    <property type="project" value="UniProtKB-SubCell"/>
</dbReference>
<protein>
    <recommendedName>
        <fullName evidence="8">Mitochondrial import inner membrane translocase subunit</fullName>
    </recommendedName>
</protein>
<comment type="subunit">
    <text evidence="8">Heterohexamer.</text>
</comment>
<dbReference type="Proteomes" id="UP000011083">
    <property type="component" value="Unassembled WGS sequence"/>
</dbReference>
<sequence>MGNRQFGMGYGMGAGQSRAGSASDEERMMQVMMASMQMQDYLTMYNSTTEKCFKKCVFNLRTPQLVEKEEVCLNRCIEKMSHYNLRFQQKVGAESAALREQQQKEAEQKQQPPTEAAQADKEAPSSK</sequence>
<dbReference type="RefSeq" id="XP_004340763.1">
    <property type="nucleotide sequence ID" value="XM_004340715.1"/>
</dbReference>
<keyword evidence="6 8" id="KW-0496">Mitochondrion</keyword>
<dbReference type="InterPro" id="IPR035427">
    <property type="entry name" value="Tim10-like_dom_sf"/>
</dbReference>
<keyword evidence="7 8" id="KW-1015">Disulfide bond</keyword>
<dbReference type="EMBL" id="KB007948">
    <property type="protein sequence ID" value="ELR18720.1"/>
    <property type="molecule type" value="Genomic_DNA"/>
</dbReference>
<evidence type="ECO:0000256" key="5">
    <source>
        <dbReference type="ARBA" id="ARBA00023010"/>
    </source>
</evidence>
<keyword evidence="2" id="KW-0479">Metal-binding</keyword>
<evidence type="ECO:0000256" key="4">
    <source>
        <dbReference type="ARBA" id="ARBA00022927"/>
    </source>
</evidence>
<dbReference type="PANTHER" id="PTHR13172">
    <property type="entry name" value="MITOCHONDRIAL IMPORT INNER MEMBRANE TRANSLOCASE SUBUNIT TIM9B"/>
    <property type="match status" value="1"/>
</dbReference>
<keyword evidence="5 8" id="KW-0811">Translocation</keyword>
<dbReference type="GO" id="GO:0046872">
    <property type="term" value="F:metal ion binding"/>
    <property type="evidence" value="ECO:0007669"/>
    <property type="project" value="UniProtKB-KW"/>
</dbReference>
<comment type="function">
    <text evidence="8">Mitochondrial intermembrane chaperone that participates in the import and insertion of some multi-pass transmembrane proteins into the mitochondrial inner membrane. Also required for the transfer of beta-barrel precursors from the TOM complex to the sorting and assembly machinery (SAM complex) of the outer membrane. Acts as a chaperone-like protein that protects the hydrophobic precursors from aggregation and guide them through the mitochondrial intermembrane space.</text>
</comment>
<evidence type="ECO:0000313" key="11">
    <source>
        <dbReference type="EMBL" id="ELR18720.1"/>
    </source>
</evidence>
<feature type="domain" description="Tim10-like" evidence="10">
    <location>
        <begin position="30"/>
        <end position="90"/>
    </location>
</feature>
<feature type="region of interest" description="Disordered" evidence="9">
    <location>
        <begin position="96"/>
        <end position="127"/>
    </location>
</feature>
<evidence type="ECO:0000256" key="3">
    <source>
        <dbReference type="ARBA" id="ARBA00022833"/>
    </source>
</evidence>
<dbReference type="GO" id="GO:0015031">
    <property type="term" value="P:protein transport"/>
    <property type="evidence" value="ECO:0007669"/>
    <property type="project" value="UniProtKB-KW"/>
</dbReference>
<evidence type="ECO:0000256" key="6">
    <source>
        <dbReference type="ARBA" id="ARBA00023128"/>
    </source>
</evidence>
<evidence type="ECO:0000313" key="12">
    <source>
        <dbReference type="Proteomes" id="UP000011083"/>
    </source>
</evidence>
<dbReference type="GeneID" id="14919515"/>
<dbReference type="VEuPathDB" id="AmoebaDB:ACA1_395510"/>
<comment type="similarity">
    <text evidence="8">Belongs to the small Tim family.</text>
</comment>
<reference evidence="11 12" key="1">
    <citation type="journal article" date="2013" name="Genome Biol.">
        <title>Genome of Acanthamoeba castellanii highlights extensive lateral gene transfer and early evolution of tyrosine kinase signaling.</title>
        <authorList>
            <person name="Clarke M."/>
            <person name="Lohan A.J."/>
            <person name="Liu B."/>
            <person name="Lagkouvardos I."/>
            <person name="Roy S."/>
            <person name="Zafar N."/>
            <person name="Bertelli C."/>
            <person name="Schilde C."/>
            <person name="Kianianmomeni A."/>
            <person name="Burglin T.R."/>
            <person name="Frech C."/>
            <person name="Turcotte B."/>
            <person name="Kopec K.O."/>
            <person name="Synnott J.M."/>
            <person name="Choo C."/>
            <person name="Paponov I."/>
            <person name="Finkler A."/>
            <person name="Soon Heng Tan C."/>
            <person name="Hutchins A.P."/>
            <person name="Weinmeier T."/>
            <person name="Rattei T."/>
            <person name="Chu J.S."/>
            <person name="Gimenez G."/>
            <person name="Irimia M."/>
            <person name="Rigden D.J."/>
            <person name="Fitzpatrick D.A."/>
            <person name="Lorenzo-Morales J."/>
            <person name="Bateman A."/>
            <person name="Chiu C.H."/>
            <person name="Tang P."/>
            <person name="Hegemann P."/>
            <person name="Fromm H."/>
            <person name="Raoult D."/>
            <person name="Greub G."/>
            <person name="Miranda-Saavedra D."/>
            <person name="Chen N."/>
            <person name="Nash P."/>
            <person name="Ginger M.L."/>
            <person name="Horn M."/>
            <person name="Schaap P."/>
            <person name="Caler L."/>
            <person name="Loftus B."/>
        </authorList>
    </citation>
    <scope>NUCLEOTIDE SEQUENCE [LARGE SCALE GENOMIC DNA]</scope>
    <source>
        <strain evidence="11 12">Neff</strain>
    </source>
</reference>
<organism evidence="11 12">
    <name type="scientific">Acanthamoeba castellanii (strain ATCC 30010 / Neff)</name>
    <dbReference type="NCBI Taxonomy" id="1257118"/>
    <lineage>
        <taxon>Eukaryota</taxon>
        <taxon>Amoebozoa</taxon>
        <taxon>Discosea</taxon>
        <taxon>Longamoebia</taxon>
        <taxon>Centramoebida</taxon>
        <taxon>Acanthamoebidae</taxon>
        <taxon>Acanthamoeba</taxon>
    </lineage>
</organism>
<keyword evidence="8" id="KW-0472">Membrane</keyword>
<dbReference type="STRING" id="1257118.L8H0G3"/>
<dbReference type="InterPro" id="IPR050673">
    <property type="entry name" value="Mito_inner_translocase_sub"/>
</dbReference>
<dbReference type="OMA" id="LRCAQKF"/>
<dbReference type="KEGG" id="acan:ACA1_395510"/>
<keyword evidence="12" id="KW-1185">Reference proteome</keyword>
<keyword evidence="1 8" id="KW-0813">Transport</keyword>
<proteinExistence type="inferred from homology"/>
<name>L8H0G3_ACACF</name>
<evidence type="ECO:0000256" key="7">
    <source>
        <dbReference type="ARBA" id="ARBA00023157"/>
    </source>
</evidence>
<dbReference type="InterPro" id="IPR004217">
    <property type="entry name" value="Tim10-like"/>
</dbReference>
<accession>L8H0G3</accession>
<dbReference type="OrthoDB" id="1551503at2759"/>
<keyword evidence="3" id="KW-0862">Zinc</keyword>
<comment type="subcellular location">
    <subcellularLocation>
        <location evidence="8">Mitochondrion inner membrane</location>
        <topology evidence="8">Peripheral membrane protein</topology>
        <orientation evidence="8">Intermembrane side</orientation>
    </subcellularLocation>
</comment>
<evidence type="ECO:0000256" key="9">
    <source>
        <dbReference type="SAM" id="MobiDB-lite"/>
    </source>
</evidence>
<gene>
    <name evidence="11" type="ORF">ACA1_395510</name>
</gene>
<comment type="domain">
    <text evidence="8">The twin CX3C motif contains 4 conserved Cys residues that form 2 disulfide bonds in the mitochondrial intermembrane space.</text>
</comment>
<keyword evidence="8" id="KW-0143">Chaperone</keyword>